<keyword evidence="8" id="KW-0032">Aminotransferase</keyword>
<comment type="similarity">
    <text evidence="1">In the C-terminal section; belongs to the class-I pyridoxal-phosphate-dependent aminotransferase family.</text>
</comment>
<dbReference type="Gene3D" id="3.90.1150.10">
    <property type="entry name" value="Aspartate Aminotransferase, domain 1"/>
    <property type="match status" value="1"/>
</dbReference>
<keyword evidence="2" id="KW-0663">Pyridoxal phosphate</keyword>
<dbReference type="Pfam" id="PF00392">
    <property type="entry name" value="GntR"/>
    <property type="match status" value="1"/>
</dbReference>
<dbReference type="InterPro" id="IPR000524">
    <property type="entry name" value="Tscrpt_reg_HTH_GntR"/>
</dbReference>
<dbReference type="PROSITE" id="PS50949">
    <property type="entry name" value="HTH_GNTR"/>
    <property type="match status" value="1"/>
</dbReference>
<evidence type="ECO:0000256" key="2">
    <source>
        <dbReference type="ARBA" id="ARBA00022898"/>
    </source>
</evidence>
<dbReference type="GO" id="GO:0003677">
    <property type="term" value="F:DNA binding"/>
    <property type="evidence" value="ECO:0007669"/>
    <property type="project" value="UniProtKB-KW"/>
</dbReference>
<reference evidence="8 9" key="1">
    <citation type="journal article" date="2008" name="Int. J. Syst. Evol. Microbiol.">
        <title>Description of Roseateles aquatilis sp. nov. and Roseateles terrae sp. nov., in the class Betaproteobacteria, and emended description of the genus Roseateles.</title>
        <authorList>
            <person name="Gomila M."/>
            <person name="Bowien B."/>
            <person name="Falsen E."/>
            <person name="Moore E.R."/>
            <person name="Lalucat J."/>
        </authorList>
    </citation>
    <scope>NUCLEOTIDE SEQUENCE [LARGE SCALE GENOMIC DNA]</scope>
    <source>
        <strain evidence="8 9">CCUG 48205</strain>
    </source>
</reference>
<dbReference type="InterPro" id="IPR036390">
    <property type="entry name" value="WH_DNA-bd_sf"/>
</dbReference>
<dbReference type="PANTHER" id="PTHR46577:SF2">
    <property type="entry name" value="TRANSCRIPTIONAL REGULATORY PROTEIN"/>
    <property type="match status" value="1"/>
</dbReference>
<accession>A0A246IY60</accession>
<evidence type="ECO:0000259" key="7">
    <source>
        <dbReference type="PROSITE" id="PS50949"/>
    </source>
</evidence>
<dbReference type="EMBL" id="NIOF01000014">
    <property type="protein sequence ID" value="OWQ85158.1"/>
    <property type="molecule type" value="Genomic_DNA"/>
</dbReference>
<dbReference type="GO" id="GO:0030170">
    <property type="term" value="F:pyridoxal phosphate binding"/>
    <property type="evidence" value="ECO:0007669"/>
    <property type="project" value="InterPro"/>
</dbReference>
<evidence type="ECO:0000313" key="8">
    <source>
        <dbReference type="EMBL" id="OWQ85158.1"/>
    </source>
</evidence>
<dbReference type="InterPro" id="IPR036388">
    <property type="entry name" value="WH-like_DNA-bd_sf"/>
</dbReference>
<feature type="compositionally biased region" description="Low complexity" evidence="6">
    <location>
        <begin position="10"/>
        <end position="24"/>
    </location>
</feature>
<dbReference type="GO" id="GO:0003700">
    <property type="term" value="F:DNA-binding transcription factor activity"/>
    <property type="evidence" value="ECO:0007669"/>
    <property type="project" value="InterPro"/>
</dbReference>
<dbReference type="AlphaFoldDB" id="A0A246IY60"/>
<dbReference type="Proteomes" id="UP000197468">
    <property type="component" value="Unassembled WGS sequence"/>
</dbReference>
<dbReference type="CDD" id="cd07377">
    <property type="entry name" value="WHTH_GntR"/>
    <property type="match status" value="1"/>
</dbReference>
<dbReference type="Gene3D" id="3.40.640.10">
    <property type="entry name" value="Type I PLP-dependent aspartate aminotransferase-like (Major domain)"/>
    <property type="match status" value="1"/>
</dbReference>
<dbReference type="CDD" id="cd00609">
    <property type="entry name" value="AAT_like"/>
    <property type="match status" value="1"/>
</dbReference>
<evidence type="ECO:0000256" key="3">
    <source>
        <dbReference type="ARBA" id="ARBA00023015"/>
    </source>
</evidence>
<feature type="domain" description="HTH gntR-type" evidence="7">
    <location>
        <begin position="32"/>
        <end position="100"/>
    </location>
</feature>
<dbReference type="GO" id="GO:0008483">
    <property type="term" value="F:transaminase activity"/>
    <property type="evidence" value="ECO:0007669"/>
    <property type="project" value="UniProtKB-KW"/>
</dbReference>
<dbReference type="InterPro" id="IPR004839">
    <property type="entry name" value="Aminotransferase_I/II_large"/>
</dbReference>
<dbReference type="InterPro" id="IPR015424">
    <property type="entry name" value="PyrdxlP-dep_Trfase"/>
</dbReference>
<evidence type="ECO:0000256" key="1">
    <source>
        <dbReference type="ARBA" id="ARBA00005384"/>
    </source>
</evidence>
<comment type="caution">
    <text evidence="8">The sequence shown here is derived from an EMBL/GenBank/DDBJ whole genome shotgun (WGS) entry which is preliminary data.</text>
</comment>
<dbReference type="InterPro" id="IPR015421">
    <property type="entry name" value="PyrdxlP-dep_Trfase_major"/>
</dbReference>
<keyword evidence="9" id="KW-1185">Reference proteome</keyword>
<dbReference type="OrthoDB" id="9804020at2"/>
<dbReference type="SUPFAM" id="SSF53383">
    <property type="entry name" value="PLP-dependent transferases"/>
    <property type="match status" value="1"/>
</dbReference>
<dbReference type="Gene3D" id="1.10.10.10">
    <property type="entry name" value="Winged helix-like DNA-binding domain superfamily/Winged helix DNA-binding domain"/>
    <property type="match status" value="1"/>
</dbReference>
<proteinExistence type="inferred from homology"/>
<dbReference type="PANTHER" id="PTHR46577">
    <property type="entry name" value="HTH-TYPE TRANSCRIPTIONAL REGULATORY PROTEIN GABR"/>
    <property type="match status" value="1"/>
</dbReference>
<feature type="region of interest" description="Disordered" evidence="6">
    <location>
        <begin position="1"/>
        <end position="24"/>
    </location>
</feature>
<keyword evidence="4" id="KW-0238">DNA-binding</keyword>
<dbReference type="SMART" id="SM00345">
    <property type="entry name" value="HTH_GNTR"/>
    <property type="match status" value="1"/>
</dbReference>
<evidence type="ECO:0000256" key="6">
    <source>
        <dbReference type="SAM" id="MobiDB-lite"/>
    </source>
</evidence>
<protein>
    <submittedName>
        <fullName evidence="8">2-aminoadipate aminotransferase</fullName>
    </submittedName>
</protein>
<dbReference type="InterPro" id="IPR015422">
    <property type="entry name" value="PyrdxlP-dep_Trfase_small"/>
</dbReference>
<sequence length="512" mass="54892">MTSPAPGLDARATAKTASDAAPTAARGAVSADPLYAQVASHYRQAIAAGTMPPGSRMPSVRALMGLHRVSLSTALQACRLLESQGLLQARQRAGYFVRPPRATRLARAAEPRQTEADPARFVGVHERISDILTRGLATDVPVNLSGACAHPTMYPIRALSLQAQRLLRRRPEILGTPPDPRGLVALRVALARLALDARIQLGPDQILITHGCTEALGISLRAVTQPGDAVAVESPTYYGLLQILESLGLRALEIPTSPHTGLSVEALEAAAAREPRLKAVVVVPNLQNPLGAVMPDAAKQALLACCEARDLALIEDDTYALLCDTPQRAIKSWDTTGRVIFCSSLHKTLAPGMRIGWMSAGRWHARVEILKYAQSRPNEMLGQAVVAEFLGAGQMDRHLRALRARLATQRELMAQALSDHLPAGTRLSVPAGGMNLWVELPEGLSSMALFDAALDKGLRLSPGWMYSNSDRFDGFLRINAGIPMDERQRAAIAMLGALCASMRRAQGYTAGP</sequence>
<evidence type="ECO:0000313" key="9">
    <source>
        <dbReference type="Proteomes" id="UP000197468"/>
    </source>
</evidence>
<gene>
    <name evidence="8" type="ORF">CDN99_23060</name>
</gene>
<keyword evidence="5" id="KW-0804">Transcription</keyword>
<evidence type="ECO:0000256" key="4">
    <source>
        <dbReference type="ARBA" id="ARBA00023125"/>
    </source>
</evidence>
<dbReference type="Pfam" id="PF00155">
    <property type="entry name" value="Aminotran_1_2"/>
    <property type="match status" value="1"/>
</dbReference>
<dbReference type="InterPro" id="IPR051446">
    <property type="entry name" value="HTH_trans_reg/aminotransferase"/>
</dbReference>
<dbReference type="SUPFAM" id="SSF46785">
    <property type="entry name" value="Winged helix' DNA-binding domain"/>
    <property type="match status" value="1"/>
</dbReference>
<name>A0A246IY60_9BURK</name>
<keyword evidence="3" id="KW-0805">Transcription regulation</keyword>
<organism evidence="8 9">
    <name type="scientific">Roseateles aquatilis</name>
    <dbReference type="NCBI Taxonomy" id="431061"/>
    <lineage>
        <taxon>Bacteria</taxon>
        <taxon>Pseudomonadati</taxon>
        <taxon>Pseudomonadota</taxon>
        <taxon>Betaproteobacteria</taxon>
        <taxon>Burkholderiales</taxon>
        <taxon>Sphaerotilaceae</taxon>
        <taxon>Roseateles</taxon>
    </lineage>
</organism>
<keyword evidence="8" id="KW-0808">Transferase</keyword>
<evidence type="ECO:0000256" key="5">
    <source>
        <dbReference type="ARBA" id="ARBA00023163"/>
    </source>
</evidence>